<organism evidence="2">
    <name type="scientific">uncultured marine virus</name>
    <dbReference type="NCBI Taxonomy" id="186617"/>
    <lineage>
        <taxon>Viruses</taxon>
        <taxon>environmental samples</taxon>
    </lineage>
</organism>
<keyword evidence="2" id="KW-0378">Hydrolase</keyword>
<keyword evidence="2" id="KW-0347">Helicase</keyword>
<dbReference type="EMBL" id="KR029610">
    <property type="protein sequence ID" value="AKH48870.1"/>
    <property type="molecule type" value="Genomic_DNA"/>
</dbReference>
<keyword evidence="1" id="KW-0812">Transmembrane</keyword>
<reference evidence="2" key="1">
    <citation type="journal article" date="2015" name="Front. Microbiol.">
        <title>Combining genomic sequencing methods to explore viral diversity and reveal potential virus-host interactions.</title>
        <authorList>
            <person name="Chow C.E."/>
            <person name="Winget D.M."/>
            <person name="White R.A.III."/>
            <person name="Hallam S.J."/>
            <person name="Suttle C.A."/>
        </authorList>
    </citation>
    <scope>NUCLEOTIDE SEQUENCE</scope>
    <source>
        <strain evidence="2">Oxic3_4</strain>
    </source>
</reference>
<name>A0A0F7LAD2_9VIRU</name>
<keyword evidence="2" id="KW-0547">Nucleotide-binding</keyword>
<evidence type="ECO:0000313" key="2">
    <source>
        <dbReference type="EMBL" id="AKH48870.1"/>
    </source>
</evidence>
<sequence>MEGHSTDCFTNKSRLGVSILITYFSSCIAIYLVVVGTELSKLKGTVRLPD</sequence>
<keyword evidence="1" id="KW-0472">Membrane</keyword>
<keyword evidence="2" id="KW-0067">ATP-binding</keyword>
<protein>
    <submittedName>
        <fullName evidence="2">Primase/helicase</fullName>
    </submittedName>
</protein>
<reference evidence="2" key="2">
    <citation type="submission" date="2015-03" db="EMBL/GenBank/DDBJ databases">
        <authorList>
            <person name="Chow C.-E.T."/>
            <person name="Winget D.M."/>
            <person name="White R.A.III."/>
            <person name="Hallam S.J."/>
            <person name="Suttle C.A."/>
        </authorList>
    </citation>
    <scope>NUCLEOTIDE SEQUENCE</scope>
    <source>
        <strain evidence="2">Oxic3_4</strain>
    </source>
</reference>
<accession>A0A0F7LAD2</accession>
<proteinExistence type="predicted"/>
<dbReference type="GO" id="GO:0004386">
    <property type="term" value="F:helicase activity"/>
    <property type="evidence" value="ECO:0007669"/>
    <property type="project" value="UniProtKB-KW"/>
</dbReference>
<feature type="transmembrane region" description="Helical" evidence="1">
    <location>
        <begin position="15"/>
        <end position="34"/>
    </location>
</feature>
<keyword evidence="1" id="KW-1133">Transmembrane helix</keyword>
<evidence type="ECO:0000256" key="1">
    <source>
        <dbReference type="SAM" id="Phobius"/>
    </source>
</evidence>